<dbReference type="GO" id="GO:0071051">
    <property type="term" value="P:poly(A)-dependent snoRNA 3'-end processing"/>
    <property type="evidence" value="ECO:0007669"/>
    <property type="project" value="TreeGrafter"/>
</dbReference>
<dbReference type="EMBL" id="CAJOBC010085633">
    <property type="protein sequence ID" value="CAF4333693.1"/>
    <property type="molecule type" value="Genomic_DNA"/>
</dbReference>
<dbReference type="GO" id="GO:0005730">
    <property type="term" value="C:nucleolus"/>
    <property type="evidence" value="ECO:0007669"/>
    <property type="project" value="TreeGrafter"/>
</dbReference>
<dbReference type="GO" id="GO:0000467">
    <property type="term" value="P:exonucleolytic trimming to generate mature 3'-end of 5.8S rRNA from tricistronic rRNA transcript (SSU-rRNA, 5.8S rRNA, LSU-rRNA)"/>
    <property type="evidence" value="ECO:0007669"/>
    <property type="project" value="InterPro"/>
</dbReference>
<feature type="compositionally biased region" description="Basic and acidic residues" evidence="3">
    <location>
        <begin position="559"/>
        <end position="569"/>
    </location>
</feature>
<feature type="compositionally biased region" description="Low complexity" evidence="3">
    <location>
        <begin position="477"/>
        <end position="491"/>
    </location>
</feature>
<comment type="subcellular location">
    <subcellularLocation>
        <location evidence="1">Nucleus</location>
    </subcellularLocation>
</comment>
<feature type="compositionally biased region" description="Polar residues" evidence="3">
    <location>
        <begin position="593"/>
        <end position="616"/>
    </location>
</feature>
<evidence type="ECO:0000313" key="7">
    <source>
        <dbReference type="Proteomes" id="UP000663829"/>
    </source>
</evidence>
<dbReference type="InterPro" id="IPR045092">
    <property type="entry name" value="Rrp6-like"/>
</dbReference>
<dbReference type="GO" id="GO:0000175">
    <property type="term" value="F:3'-5'-RNA exonuclease activity"/>
    <property type="evidence" value="ECO:0007669"/>
    <property type="project" value="InterPro"/>
</dbReference>
<comment type="caution">
    <text evidence="5">The sequence shown here is derived from an EMBL/GenBank/DDBJ whole genome shotgun (WGS) entry which is preliminary data.</text>
</comment>
<accession>A0A815QHW9</accession>
<dbReference type="GO" id="GO:0071037">
    <property type="term" value="P:nuclear polyadenylation-dependent snRNA catabolic process"/>
    <property type="evidence" value="ECO:0007669"/>
    <property type="project" value="TreeGrafter"/>
</dbReference>
<dbReference type="InterPro" id="IPR002121">
    <property type="entry name" value="HRDC_dom"/>
</dbReference>
<name>A0A815QHW9_9BILA</name>
<dbReference type="GO" id="GO:0003727">
    <property type="term" value="F:single-stranded RNA binding"/>
    <property type="evidence" value="ECO:0007669"/>
    <property type="project" value="TreeGrafter"/>
</dbReference>
<dbReference type="GO" id="GO:0071038">
    <property type="term" value="P:TRAMP-dependent tRNA surveillance pathway"/>
    <property type="evidence" value="ECO:0007669"/>
    <property type="project" value="TreeGrafter"/>
</dbReference>
<dbReference type="GO" id="GO:0071036">
    <property type="term" value="P:nuclear polyadenylation-dependent snoRNA catabolic process"/>
    <property type="evidence" value="ECO:0007669"/>
    <property type="project" value="TreeGrafter"/>
</dbReference>
<dbReference type="SUPFAM" id="SSF53098">
    <property type="entry name" value="Ribonuclease H-like"/>
    <property type="match status" value="1"/>
</dbReference>
<dbReference type="InterPro" id="IPR010997">
    <property type="entry name" value="HRDC-like_sf"/>
</dbReference>
<evidence type="ECO:0000313" key="5">
    <source>
        <dbReference type="EMBL" id="CAF1464220.1"/>
    </source>
</evidence>
<evidence type="ECO:0000259" key="4">
    <source>
        <dbReference type="PROSITE" id="PS50967"/>
    </source>
</evidence>
<evidence type="ECO:0000256" key="1">
    <source>
        <dbReference type="ARBA" id="ARBA00004123"/>
    </source>
</evidence>
<evidence type="ECO:0000313" key="6">
    <source>
        <dbReference type="EMBL" id="CAF4333693.1"/>
    </source>
</evidence>
<dbReference type="EMBL" id="CAJNOQ010020175">
    <property type="protein sequence ID" value="CAF1464220.1"/>
    <property type="molecule type" value="Genomic_DNA"/>
</dbReference>
<dbReference type="GO" id="GO:0071044">
    <property type="term" value="P:histone mRNA catabolic process"/>
    <property type="evidence" value="ECO:0007669"/>
    <property type="project" value="TreeGrafter"/>
</dbReference>
<feature type="non-terminal residue" evidence="5">
    <location>
        <position position="810"/>
    </location>
</feature>
<dbReference type="PROSITE" id="PS50967">
    <property type="entry name" value="HRDC"/>
    <property type="match status" value="1"/>
</dbReference>
<dbReference type="Proteomes" id="UP000663829">
    <property type="component" value="Unassembled WGS sequence"/>
</dbReference>
<feature type="region of interest" description="Disordered" evidence="3">
    <location>
        <begin position="773"/>
        <end position="810"/>
    </location>
</feature>
<dbReference type="GO" id="GO:0071035">
    <property type="term" value="P:nuclear polyadenylation-dependent rRNA catabolic process"/>
    <property type="evidence" value="ECO:0007669"/>
    <property type="project" value="TreeGrafter"/>
</dbReference>
<feature type="compositionally biased region" description="Polar residues" evidence="3">
    <location>
        <begin position="511"/>
        <end position="530"/>
    </location>
</feature>
<dbReference type="Proteomes" id="UP000681722">
    <property type="component" value="Unassembled WGS sequence"/>
</dbReference>
<sequence length="810" mass="92403">PLPDDFIHYARCDTHYLLYIHDILRNLLLESCQNNPLHLQQVYDRSCQVCQKTYRHRSFDSKAVKKLKLSPVDEQKAILDALYLLRDDIARREDESNGFVMGNDILIKLVEDRPTTAQQFYQSFRPGQPSQMLMQYIDKILDIITTGGRSYSGSTRVLCGLAAACPGENTRDSTPELVIDISSDVLQELKERITLRKLVKKMYTMEKLCGIPTSIRFVIGEFDYDRVNFPQVINMKENMCGAGDMKKIEYICVNRTSERLKRLIDYKQQQEGDEQIEYEHDTKQYDNTRLRNHVARRTAIGAKHTGAHRIGYATECRKQCQAERRKQRKCERQRQTVLYHQDKCIMIQIDLYRLTQEEKDEKYYVVPIENIATYGSDATKLKRNTVVSFKLAVKSRETYRGKIEYLGTEEHCNEQKYMNETTTLDEVAQEEEEFSAPDQAVKILQQTSKPLLSQSLILTREKSAVSRGDEEQHTTDSSISVSQQSSQMSLQKSKKRKLSVEIINDNKENQKTQLLTSGTTTGKHPYQQQQRKTHQTGKHGSVSAVLLNPTRCLAVSHDGYNRTDHDEHRHHQQQRATASDKGARRISLPPAGNTLQQQTTGNKCAVRPSSSASVDTPLNPKRCLAASQDRVTDDNDDGENLFLSTHDHSEIGFVDEALPPPAAQEYFIRMGTYLDAKPMNDNLDTLAKVICLPVGQLLSCKDQNITRTTRNVIRKMYTDDERIAMKGPDIPRAARDGLELFVKLQFPREKFVKRDFLEAINALFRLASFSAKSNKKPENTATLSNQDNDDSYLDDGDDVAADGTSAEQIA</sequence>
<feature type="region of interest" description="Disordered" evidence="3">
    <location>
        <begin position="463"/>
        <end position="540"/>
    </location>
</feature>
<dbReference type="PANTHER" id="PTHR12124">
    <property type="entry name" value="POLYMYOSITIS/SCLERODERMA AUTOANTIGEN-RELATED"/>
    <property type="match status" value="1"/>
</dbReference>
<evidence type="ECO:0000256" key="2">
    <source>
        <dbReference type="ARBA" id="ARBA00023242"/>
    </source>
</evidence>
<reference evidence="5" key="1">
    <citation type="submission" date="2021-02" db="EMBL/GenBank/DDBJ databases">
        <authorList>
            <person name="Nowell W R."/>
        </authorList>
    </citation>
    <scope>NUCLEOTIDE SEQUENCE</scope>
</reference>
<dbReference type="GO" id="GO:0000166">
    <property type="term" value="F:nucleotide binding"/>
    <property type="evidence" value="ECO:0007669"/>
    <property type="project" value="InterPro"/>
</dbReference>
<protein>
    <recommendedName>
        <fullName evidence="4">HRDC domain-containing protein</fullName>
    </recommendedName>
</protein>
<dbReference type="PANTHER" id="PTHR12124:SF47">
    <property type="entry name" value="EXOSOME COMPONENT 10"/>
    <property type="match status" value="1"/>
</dbReference>
<dbReference type="GO" id="GO:0071040">
    <property type="term" value="P:nuclear polyadenylation-dependent antisense transcript catabolic process"/>
    <property type="evidence" value="ECO:0007669"/>
    <property type="project" value="TreeGrafter"/>
</dbReference>
<feature type="domain" description="HRDC" evidence="4">
    <location>
        <begin position="72"/>
        <end position="154"/>
    </location>
</feature>
<dbReference type="GO" id="GO:0000176">
    <property type="term" value="C:nuclear exosome (RNase complex)"/>
    <property type="evidence" value="ECO:0007669"/>
    <property type="project" value="TreeGrafter"/>
</dbReference>
<organism evidence="5 7">
    <name type="scientific">Didymodactylos carnosus</name>
    <dbReference type="NCBI Taxonomy" id="1234261"/>
    <lineage>
        <taxon>Eukaryota</taxon>
        <taxon>Metazoa</taxon>
        <taxon>Spiralia</taxon>
        <taxon>Gnathifera</taxon>
        <taxon>Rotifera</taxon>
        <taxon>Eurotatoria</taxon>
        <taxon>Bdelloidea</taxon>
        <taxon>Philodinida</taxon>
        <taxon>Philodinidae</taxon>
        <taxon>Didymodactylos</taxon>
    </lineage>
</organism>
<dbReference type="OrthoDB" id="2250022at2759"/>
<dbReference type="InterPro" id="IPR044876">
    <property type="entry name" value="HRDC_dom_sf"/>
</dbReference>
<feature type="region of interest" description="Disordered" evidence="3">
    <location>
        <begin position="557"/>
        <end position="619"/>
    </location>
</feature>
<evidence type="ECO:0000256" key="3">
    <source>
        <dbReference type="SAM" id="MobiDB-lite"/>
    </source>
</evidence>
<dbReference type="InterPro" id="IPR036397">
    <property type="entry name" value="RNaseH_sf"/>
</dbReference>
<dbReference type="InterPro" id="IPR012337">
    <property type="entry name" value="RNaseH-like_sf"/>
</dbReference>
<dbReference type="Gene3D" id="1.10.150.80">
    <property type="entry name" value="HRDC domain"/>
    <property type="match status" value="1"/>
</dbReference>
<feature type="compositionally biased region" description="Basic and acidic residues" evidence="3">
    <location>
        <begin position="463"/>
        <end position="474"/>
    </location>
</feature>
<dbReference type="Gene3D" id="3.30.420.10">
    <property type="entry name" value="Ribonuclease H-like superfamily/Ribonuclease H"/>
    <property type="match status" value="1"/>
</dbReference>
<dbReference type="Pfam" id="PF00570">
    <property type="entry name" value="HRDC"/>
    <property type="match status" value="1"/>
</dbReference>
<feature type="compositionally biased region" description="Acidic residues" evidence="3">
    <location>
        <begin position="787"/>
        <end position="800"/>
    </location>
</feature>
<dbReference type="GO" id="GO:0071039">
    <property type="term" value="P:nuclear polyadenylation-dependent CUT catabolic process"/>
    <property type="evidence" value="ECO:0007669"/>
    <property type="project" value="TreeGrafter"/>
</dbReference>
<gene>
    <name evidence="5" type="ORF">GPM918_LOCUS35205</name>
    <name evidence="6" type="ORF">SRO942_LOCUS35919</name>
</gene>
<dbReference type="SUPFAM" id="SSF47819">
    <property type="entry name" value="HRDC-like"/>
    <property type="match status" value="1"/>
</dbReference>
<keyword evidence="2" id="KW-0539">Nucleus</keyword>
<dbReference type="AlphaFoldDB" id="A0A815QHW9"/>
<proteinExistence type="predicted"/>
<keyword evidence="7" id="KW-1185">Reference proteome</keyword>